<dbReference type="InterPro" id="IPR011011">
    <property type="entry name" value="Znf_FYVE_PHD"/>
</dbReference>
<name>A0A7M6DMH7_9CNID</name>
<organism evidence="1 2">
    <name type="scientific">Clytia hemisphaerica</name>
    <dbReference type="NCBI Taxonomy" id="252671"/>
    <lineage>
        <taxon>Eukaryota</taxon>
        <taxon>Metazoa</taxon>
        <taxon>Cnidaria</taxon>
        <taxon>Hydrozoa</taxon>
        <taxon>Hydroidolina</taxon>
        <taxon>Leptothecata</taxon>
        <taxon>Obeliida</taxon>
        <taxon>Clytiidae</taxon>
        <taxon>Clytia</taxon>
    </lineage>
</organism>
<protein>
    <recommendedName>
        <fullName evidence="3">PHD-type domain-containing protein</fullName>
    </recommendedName>
</protein>
<reference evidence="1" key="1">
    <citation type="submission" date="2021-01" db="UniProtKB">
        <authorList>
            <consortium name="EnsemblMetazoa"/>
        </authorList>
    </citation>
    <scope>IDENTIFICATION</scope>
</reference>
<dbReference type="InterPro" id="IPR013083">
    <property type="entry name" value="Znf_RING/FYVE/PHD"/>
</dbReference>
<accession>A0A7M6DMH7</accession>
<dbReference type="SUPFAM" id="SSF57903">
    <property type="entry name" value="FYVE/PHD zinc finger"/>
    <property type="match status" value="1"/>
</dbReference>
<dbReference type="Gene3D" id="3.30.40.10">
    <property type="entry name" value="Zinc/RING finger domain, C3HC4 (zinc finger)"/>
    <property type="match status" value="1"/>
</dbReference>
<evidence type="ECO:0008006" key="3">
    <source>
        <dbReference type="Google" id="ProtNLM"/>
    </source>
</evidence>
<evidence type="ECO:0000313" key="1">
    <source>
        <dbReference type="EnsemblMetazoa" id="CLYHEMP016225.1"/>
    </source>
</evidence>
<evidence type="ECO:0000313" key="2">
    <source>
        <dbReference type="Proteomes" id="UP000594262"/>
    </source>
</evidence>
<sequence length="242" mass="27475">SEVCVCVCLFVNFEMPRTAIQPPESCDLFNDKGEKIELKWRNIDVESRKSNKWIEDSDDRSASRRLHTSGIHRKQYALKKCTGDDTLLVRRNHQGRVNYWTTDQALTWNADAPVAEPTAAGSSKINDIPAFAVLARLSPRKNFAGQTGAKRKSPNNKQDQICQVCKLKFESTADIATDSPWMGCSFTTAADKKCSYWVHVHCKGFPDMTEKEAEKINFFCELHNPKKHGIRKPNVRTKKGKK</sequence>
<dbReference type="AlphaFoldDB" id="A0A7M6DMH7"/>
<dbReference type="Proteomes" id="UP000594262">
    <property type="component" value="Unplaced"/>
</dbReference>
<keyword evidence="2" id="KW-1185">Reference proteome</keyword>
<dbReference type="EnsemblMetazoa" id="CLYHEMT016225.1">
    <property type="protein sequence ID" value="CLYHEMP016225.1"/>
    <property type="gene ID" value="CLYHEMG016225"/>
</dbReference>
<proteinExistence type="predicted"/>